<dbReference type="AlphaFoldDB" id="A0A9P0P3M6"/>
<reference evidence="1" key="1">
    <citation type="submission" date="2022-03" db="EMBL/GenBank/DDBJ databases">
        <authorList>
            <person name="Sayadi A."/>
        </authorList>
    </citation>
    <scope>NUCLEOTIDE SEQUENCE</scope>
</reference>
<evidence type="ECO:0000313" key="2">
    <source>
        <dbReference type="Proteomes" id="UP001152888"/>
    </source>
</evidence>
<organism evidence="1 2">
    <name type="scientific">Acanthoscelides obtectus</name>
    <name type="common">Bean weevil</name>
    <name type="synonym">Bruchus obtectus</name>
    <dbReference type="NCBI Taxonomy" id="200917"/>
    <lineage>
        <taxon>Eukaryota</taxon>
        <taxon>Metazoa</taxon>
        <taxon>Ecdysozoa</taxon>
        <taxon>Arthropoda</taxon>
        <taxon>Hexapoda</taxon>
        <taxon>Insecta</taxon>
        <taxon>Pterygota</taxon>
        <taxon>Neoptera</taxon>
        <taxon>Endopterygota</taxon>
        <taxon>Coleoptera</taxon>
        <taxon>Polyphaga</taxon>
        <taxon>Cucujiformia</taxon>
        <taxon>Chrysomeloidea</taxon>
        <taxon>Chrysomelidae</taxon>
        <taxon>Bruchinae</taxon>
        <taxon>Bruchini</taxon>
        <taxon>Acanthoscelides</taxon>
    </lineage>
</organism>
<gene>
    <name evidence="1" type="ORF">ACAOBT_LOCUS8046</name>
</gene>
<protein>
    <submittedName>
        <fullName evidence="1">Uncharacterized protein</fullName>
    </submittedName>
</protein>
<name>A0A9P0P3M6_ACAOB</name>
<accession>A0A9P0P3M6</accession>
<dbReference type="Proteomes" id="UP001152888">
    <property type="component" value="Unassembled WGS sequence"/>
</dbReference>
<evidence type="ECO:0000313" key="1">
    <source>
        <dbReference type="EMBL" id="CAH1968753.1"/>
    </source>
</evidence>
<dbReference type="OrthoDB" id="6769807at2759"/>
<sequence length="96" mass="11068">MHFSYSNDEKGIVTVRDFIDGLIKHEFRLGTSTDVRTFPEVVAYPNSKVPISAKKMLSIRKFEKFIVEKGEEIENFYREIFGWSTVGGTDDDVDEN</sequence>
<dbReference type="EMBL" id="CAKOFQ010006756">
    <property type="protein sequence ID" value="CAH1968753.1"/>
    <property type="molecule type" value="Genomic_DNA"/>
</dbReference>
<keyword evidence="2" id="KW-1185">Reference proteome</keyword>
<comment type="caution">
    <text evidence="1">The sequence shown here is derived from an EMBL/GenBank/DDBJ whole genome shotgun (WGS) entry which is preliminary data.</text>
</comment>
<proteinExistence type="predicted"/>